<evidence type="ECO:0000256" key="1">
    <source>
        <dbReference type="SAM" id="SignalP"/>
    </source>
</evidence>
<dbReference type="Proteomes" id="UP001500879">
    <property type="component" value="Unassembled WGS sequence"/>
</dbReference>
<keyword evidence="1" id="KW-0732">Signal</keyword>
<feature type="chain" id="PRO_5047162561" evidence="1">
    <location>
        <begin position="25"/>
        <end position="146"/>
    </location>
</feature>
<reference evidence="3" key="1">
    <citation type="journal article" date="2019" name="Int. J. Syst. Evol. Microbiol.">
        <title>The Global Catalogue of Microorganisms (GCM) 10K type strain sequencing project: providing services to taxonomists for standard genome sequencing and annotation.</title>
        <authorList>
            <consortium name="The Broad Institute Genomics Platform"/>
            <consortium name="The Broad Institute Genome Sequencing Center for Infectious Disease"/>
            <person name="Wu L."/>
            <person name="Ma J."/>
        </authorList>
    </citation>
    <scope>NUCLEOTIDE SEQUENCE [LARGE SCALE GENOMIC DNA]</scope>
    <source>
        <strain evidence="3">JCM 4788</strain>
    </source>
</reference>
<evidence type="ECO:0000313" key="2">
    <source>
        <dbReference type="EMBL" id="GAA0388710.1"/>
    </source>
</evidence>
<gene>
    <name evidence="2" type="ORF">GCM10010357_06750</name>
</gene>
<dbReference type="RefSeq" id="WP_344019615.1">
    <property type="nucleotide sequence ID" value="NZ_BAAABX010000007.1"/>
</dbReference>
<comment type="caution">
    <text evidence="2">The sequence shown here is derived from an EMBL/GenBank/DDBJ whole genome shotgun (WGS) entry which is preliminary data.</text>
</comment>
<organism evidence="2 3">
    <name type="scientific">Streptomyces luteireticuli</name>
    <dbReference type="NCBI Taxonomy" id="173858"/>
    <lineage>
        <taxon>Bacteria</taxon>
        <taxon>Bacillati</taxon>
        <taxon>Actinomycetota</taxon>
        <taxon>Actinomycetes</taxon>
        <taxon>Kitasatosporales</taxon>
        <taxon>Streptomycetaceae</taxon>
        <taxon>Streptomyces</taxon>
    </lineage>
</organism>
<feature type="signal peptide" evidence="1">
    <location>
        <begin position="1"/>
        <end position="24"/>
    </location>
</feature>
<accession>A0ABP3I3U6</accession>
<evidence type="ECO:0000313" key="3">
    <source>
        <dbReference type="Proteomes" id="UP001500879"/>
    </source>
</evidence>
<protein>
    <submittedName>
        <fullName evidence="2">Uncharacterized protein</fullName>
    </submittedName>
</protein>
<dbReference type="EMBL" id="BAAABX010000007">
    <property type="protein sequence ID" value="GAA0388710.1"/>
    <property type="molecule type" value="Genomic_DNA"/>
</dbReference>
<keyword evidence="3" id="KW-1185">Reference proteome</keyword>
<proteinExistence type="predicted"/>
<name>A0ABP3I3U6_9ACTN</name>
<sequence length="146" mass="14743">MRTTVSLCTLTAVTAVFLAGPAAAAADPQPAADVCGSVNSDYTHGKASKEFTGTVMRNGEQDQMSVTFWSGPPSTVVTIAGNTMNDTTTALGQIDATNGLGTFSFMTPDGWAAKPVATCASGSTLVTAIEGTTANNSAFKLTAAPD</sequence>